<feature type="chain" id="PRO_5032709677" evidence="2">
    <location>
        <begin position="27"/>
        <end position="235"/>
    </location>
</feature>
<feature type="compositionally biased region" description="Low complexity" evidence="1">
    <location>
        <begin position="30"/>
        <end position="47"/>
    </location>
</feature>
<dbReference type="PANTHER" id="PTHR36933">
    <property type="entry name" value="SLL0788 PROTEIN"/>
    <property type="match status" value="1"/>
</dbReference>
<dbReference type="PANTHER" id="PTHR36933:SF1">
    <property type="entry name" value="SLL0788 PROTEIN"/>
    <property type="match status" value="1"/>
</dbReference>
<evidence type="ECO:0000259" key="3">
    <source>
        <dbReference type="Pfam" id="PF03713"/>
    </source>
</evidence>
<feature type="signal peptide" evidence="2">
    <location>
        <begin position="1"/>
        <end position="26"/>
    </location>
</feature>
<dbReference type="PROSITE" id="PS51257">
    <property type="entry name" value="PROKAR_LIPOPROTEIN"/>
    <property type="match status" value="1"/>
</dbReference>
<dbReference type="Pfam" id="PF03713">
    <property type="entry name" value="DUF305"/>
    <property type="match status" value="1"/>
</dbReference>
<comment type="caution">
    <text evidence="4">The sequence shown here is derived from an EMBL/GenBank/DDBJ whole genome shotgun (WGS) entry which is preliminary data.</text>
</comment>
<dbReference type="AlphaFoldDB" id="A0A832HAG8"/>
<evidence type="ECO:0000256" key="2">
    <source>
        <dbReference type="SAM" id="SignalP"/>
    </source>
</evidence>
<protein>
    <submittedName>
        <fullName evidence="4">DUF305 domain-containing protein</fullName>
    </submittedName>
</protein>
<proteinExistence type="predicted"/>
<dbReference type="EMBL" id="DSRD01000834">
    <property type="protein sequence ID" value="HGW95260.1"/>
    <property type="molecule type" value="Genomic_DNA"/>
</dbReference>
<feature type="region of interest" description="Disordered" evidence="1">
    <location>
        <begin position="30"/>
        <end position="57"/>
    </location>
</feature>
<dbReference type="InterPro" id="IPR005183">
    <property type="entry name" value="DUF305_CopM-like"/>
</dbReference>
<evidence type="ECO:0000256" key="1">
    <source>
        <dbReference type="SAM" id="MobiDB-lite"/>
    </source>
</evidence>
<dbReference type="InterPro" id="IPR012347">
    <property type="entry name" value="Ferritin-like"/>
</dbReference>
<name>A0A832HAG8_9CYAN</name>
<evidence type="ECO:0000313" key="4">
    <source>
        <dbReference type="EMBL" id="HGW95260.1"/>
    </source>
</evidence>
<reference evidence="4" key="1">
    <citation type="journal article" date="2020" name="mSystems">
        <title>Genome- and Community-Level Interaction Insights into Carbon Utilization and Element Cycling Functions of Hydrothermarchaeota in Hydrothermal Sediment.</title>
        <authorList>
            <person name="Zhou Z."/>
            <person name="Liu Y."/>
            <person name="Xu W."/>
            <person name="Pan J."/>
            <person name="Luo Z.H."/>
            <person name="Li M."/>
        </authorList>
    </citation>
    <scope>NUCLEOTIDE SEQUENCE [LARGE SCALE GENOMIC DNA]</scope>
    <source>
        <strain evidence="4">SpSt-402</strain>
    </source>
</reference>
<sequence length="235" mass="26076">MKQPAFKSTLLGFAIVSVAFSSNVLTACSSTSQASSSQNQTASSTATGNKQMNHGGMNHDKASGMNHGMDLGPANEEFDLRFIDAMIPHHEGAVVMAKEVLQKSQRPEMKKLANEIIRTQAKEIAQMKAWRAAWYPKAPNQPVAWHSEMGHSMTMTQDQVKSMMMSMDLGAADPEFDLRFLNAMIPHHEGALIMAQDLLGKSKRPEIRELAKSIITSQEAEIAQMKQWRKAWYGK</sequence>
<organism evidence="4">
    <name type="scientific">Oscillatoriales cyanobacterium SpSt-402</name>
    <dbReference type="NCBI Taxonomy" id="2282168"/>
    <lineage>
        <taxon>Bacteria</taxon>
        <taxon>Bacillati</taxon>
        <taxon>Cyanobacteriota</taxon>
        <taxon>Cyanophyceae</taxon>
        <taxon>Oscillatoriophycideae</taxon>
        <taxon>Oscillatoriales</taxon>
    </lineage>
</organism>
<keyword evidence="2" id="KW-0732">Signal</keyword>
<accession>A0A832HAG8</accession>
<dbReference type="Gene3D" id="1.20.1260.10">
    <property type="match status" value="1"/>
</dbReference>
<feature type="domain" description="DUF305" evidence="3">
    <location>
        <begin position="79"/>
        <end position="228"/>
    </location>
</feature>
<gene>
    <name evidence="4" type="ORF">ENR47_13440</name>
</gene>